<evidence type="ECO:0008006" key="12">
    <source>
        <dbReference type="Google" id="ProtNLM"/>
    </source>
</evidence>
<name>A0A8T0NFZ4_PANVG</name>
<dbReference type="Proteomes" id="UP000823388">
    <property type="component" value="Chromosome 9K"/>
</dbReference>
<proteinExistence type="predicted"/>
<dbReference type="PANTHER" id="PTHR46481:SF10">
    <property type="entry name" value="ZINC FINGER BED DOMAIN-CONTAINING PROTEIN 39"/>
    <property type="match status" value="1"/>
</dbReference>
<evidence type="ECO:0000256" key="6">
    <source>
        <dbReference type="ARBA" id="ARBA00023242"/>
    </source>
</evidence>
<evidence type="ECO:0000256" key="2">
    <source>
        <dbReference type="ARBA" id="ARBA00022723"/>
    </source>
</evidence>
<accession>A0A8T0NFZ4</accession>
<dbReference type="InterPro" id="IPR052035">
    <property type="entry name" value="ZnF_BED_domain_contain"/>
</dbReference>
<dbReference type="Pfam" id="PF05699">
    <property type="entry name" value="Dimer_Tnp_hAT"/>
    <property type="match status" value="1"/>
</dbReference>
<sequence>MDDMEEYTVKDDLRVCGLPADDDDDDLTAGAEALFGSSVAPINVDAPDDADAGAGGDGVVASATQTPASTPTASTTNNILLKRARSGAWNEFEPIFETLPSGKQVRIAAKCHHYNHVLSARSASGTGHLLRHQTQCVKKAKHAALVQSCIQFNGDGSVTGWQYKPDVARRELCRLISRLDLPLGFGYEEAFEEYIQCAHNPCFSRVSRQTTTRDLEKYFLERRTTLIDSLHSVTSVCLTSDIWSGNAKEDYLNVVAHFISADWELEQRVIGLRLIDCSHNGVNIAERVESVVHEFDLTDKIFVVTFDNASSNSRAMSKLIPMFVGYFGPDPTPLDNVNRENDNALRGLLHQRCACHIINLIVKSGLKRIKSYLEAFRTAISYLNSSNQRIGEFHNYCIVKGVKPRKFGLDMDVRWNSTYLMLKHLIPYKGTFPTFIAANYGLVNGEPLLSEGHCAVAKKIMEFLGIFYESTVALSGVYYPTSPLILHHILEIACHLHARETDPLLMSILTPMKLKFLKYWQNIPLLYSFAFVLDPRAKMRGFHNVLQLLSQAVGVDYSNYFTEVRAELYKLYNKYENKYGAVRLQRPSNISGSSGKKNAWGKIYGAAGTSPSSTALASTSSPAVFVPLVSELASYLDSDIVTCFDDDFDILIWWHEHKLTYHILSILAKDVMSVPVSTVSLESCFSLTGRVIE</sequence>
<dbReference type="InterPro" id="IPR025525">
    <property type="entry name" value="hAT-like_transposase_RNase-H"/>
</dbReference>
<dbReference type="EMBL" id="CM029053">
    <property type="protein sequence ID" value="KAG2548103.1"/>
    <property type="molecule type" value="Genomic_DNA"/>
</dbReference>
<evidence type="ECO:0000259" key="8">
    <source>
        <dbReference type="Pfam" id="PF05699"/>
    </source>
</evidence>
<dbReference type="GO" id="GO:0046983">
    <property type="term" value="F:protein dimerization activity"/>
    <property type="evidence" value="ECO:0007669"/>
    <property type="project" value="InterPro"/>
</dbReference>
<evidence type="ECO:0000256" key="7">
    <source>
        <dbReference type="SAM" id="MobiDB-lite"/>
    </source>
</evidence>
<keyword evidence="5" id="KW-0238">DNA-binding</keyword>
<dbReference type="InterPro" id="IPR012337">
    <property type="entry name" value="RNaseH-like_sf"/>
</dbReference>
<keyword evidence="11" id="KW-1185">Reference proteome</keyword>
<gene>
    <name evidence="10" type="ORF">PVAP13_9KG137870</name>
</gene>
<evidence type="ECO:0000256" key="3">
    <source>
        <dbReference type="ARBA" id="ARBA00022771"/>
    </source>
</evidence>
<dbReference type="OrthoDB" id="1733466at2759"/>
<comment type="caution">
    <text evidence="10">The sequence shown here is derived from an EMBL/GenBank/DDBJ whole genome shotgun (WGS) entry which is preliminary data.</text>
</comment>
<protein>
    <recommendedName>
        <fullName evidence="12">Transposase</fullName>
    </recommendedName>
</protein>
<comment type="subcellular location">
    <subcellularLocation>
        <location evidence="1">Nucleus</location>
    </subcellularLocation>
</comment>
<keyword evidence="4" id="KW-0862">Zinc</keyword>
<organism evidence="10 11">
    <name type="scientific">Panicum virgatum</name>
    <name type="common">Blackwell switchgrass</name>
    <dbReference type="NCBI Taxonomy" id="38727"/>
    <lineage>
        <taxon>Eukaryota</taxon>
        <taxon>Viridiplantae</taxon>
        <taxon>Streptophyta</taxon>
        <taxon>Embryophyta</taxon>
        <taxon>Tracheophyta</taxon>
        <taxon>Spermatophyta</taxon>
        <taxon>Magnoliopsida</taxon>
        <taxon>Liliopsida</taxon>
        <taxon>Poales</taxon>
        <taxon>Poaceae</taxon>
        <taxon>PACMAD clade</taxon>
        <taxon>Panicoideae</taxon>
        <taxon>Panicodae</taxon>
        <taxon>Paniceae</taxon>
        <taxon>Panicinae</taxon>
        <taxon>Panicum</taxon>
        <taxon>Panicum sect. Hiantes</taxon>
    </lineage>
</organism>
<evidence type="ECO:0000256" key="4">
    <source>
        <dbReference type="ARBA" id="ARBA00022833"/>
    </source>
</evidence>
<keyword evidence="2" id="KW-0479">Metal-binding</keyword>
<dbReference type="SUPFAM" id="SSF53098">
    <property type="entry name" value="Ribonuclease H-like"/>
    <property type="match status" value="1"/>
</dbReference>
<feature type="domain" description="hAT-like transposase RNase-H fold" evidence="9">
    <location>
        <begin position="476"/>
        <end position="575"/>
    </location>
</feature>
<keyword evidence="3" id="KW-0863">Zinc-finger</keyword>
<dbReference type="InterPro" id="IPR008906">
    <property type="entry name" value="HATC_C_dom"/>
</dbReference>
<reference evidence="10" key="1">
    <citation type="submission" date="2020-05" db="EMBL/GenBank/DDBJ databases">
        <title>WGS assembly of Panicum virgatum.</title>
        <authorList>
            <person name="Lovell J.T."/>
            <person name="Jenkins J."/>
            <person name="Shu S."/>
            <person name="Juenger T.E."/>
            <person name="Schmutz J."/>
        </authorList>
    </citation>
    <scope>NUCLEOTIDE SEQUENCE</scope>
    <source>
        <strain evidence="10">AP13</strain>
    </source>
</reference>
<dbReference type="GO" id="GO:0005634">
    <property type="term" value="C:nucleus"/>
    <property type="evidence" value="ECO:0007669"/>
    <property type="project" value="UniProtKB-SubCell"/>
</dbReference>
<dbReference type="AlphaFoldDB" id="A0A8T0NFZ4"/>
<evidence type="ECO:0000259" key="9">
    <source>
        <dbReference type="Pfam" id="PF14372"/>
    </source>
</evidence>
<keyword evidence="6" id="KW-0539">Nucleus</keyword>
<dbReference type="GO" id="GO:0003677">
    <property type="term" value="F:DNA binding"/>
    <property type="evidence" value="ECO:0007669"/>
    <property type="project" value="UniProtKB-KW"/>
</dbReference>
<dbReference type="Pfam" id="PF14372">
    <property type="entry name" value="hAT-like_RNase-H"/>
    <property type="match status" value="1"/>
</dbReference>
<evidence type="ECO:0000313" key="10">
    <source>
        <dbReference type="EMBL" id="KAG2548103.1"/>
    </source>
</evidence>
<dbReference type="GO" id="GO:0008270">
    <property type="term" value="F:zinc ion binding"/>
    <property type="evidence" value="ECO:0007669"/>
    <property type="project" value="UniProtKB-KW"/>
</dbReference>
<feature type="region of interest" description="Disordered" evidence="7">
    <location>
        <begin position="46"/>
        <end position="77"/>
    </location>
</feature>
<dbReference type="SMART" id="SM00614">
    <property type="entry name" value="ZnF_BED"/>
    <property type="match status" value="1"/>
</dbReference>
<evidence type="ECO:0000256" key="5">
    <source>
        <dbReference type="ARBA" id="ARBA00023125"/>
    </source>
</evidence>
<evidence type="ECO:0000313" key="11">
    <source>
        <dbReference type="Proteomes" id="UP000823388"/>
    </source>
</evidence>
<feature type="compositionally biased region" description="Low complexity" evidence="7">
    <location>
        <begin position="59"/>
        <end position="76"/>
    </location>
</feature>
<dbReference type="PANTHER" id="PTHR46481">
    <property type="entry name" value="ZINC FINGER BED DOMAIN-CONTAINING PROTEIN 4"/>
    <property type="match status" value="1"/>
</dbReference>
<evidence type="ECO:0000256" key="1">
    <source>
        <dbReference type="ARBA" id="ARBA00004123"/>
    </source>
</evidence>
<feature type="domain" description="HAT C-terminal dimerisation" evidence="8">
    <location>
        <begin position="631"/>
        <end position="692"/>
    </location>
</feature>